<evidence type="ECO:0000313" key="2">
    <source>
        <dbReference type="EMBL" id="CAL5142011.1"/>
    </source>
</evidence>
<dbReference type="AlphaFoldDB" id="A0AAV2U074"/>
<name>A0AAV2U074_CALDB</name>
<accession>A0AAV2U074</accession>
<gene>
    <name evidence="2" type="ORF">CDAUBV1_LOCUS17295</name>
</gene>
<evidence type="ECO:0000313" key="3">
    <source>
        <dbReference type="Proteomes" id="UP001497525"/>
    </source>
</evidence>
<dbReference type="EMBL" id="CAXLJL010000934">
    <property type="protein sequence ID" value="CAL5142011.1"/>
    <property type="molecule type" value="Genomic_DNA"/>
</dbReference>
<reference evidence="2" key="1">
    <citation type="submission" date="2024-06" db="EMBL/GenBank/DDBJ databases">
        <authorList>
            <person name="Liu X."/>
            <person name="Lenzi L."/>
            <person name="Haldenby T S."/>
            <person name="Uol C."/>
        </authorList>
    </citation>
    <scope>NUCLEOTIDE SEQUENCE</scope>
</reference>
<dbReference type="Proteomes" id="UP001497525">
    <property type="component" value="Unassembled WGS sequence"/>
</dbReference>
<feature type="region of interest" description="Disordered" evidence="1">
    <location>
        <begin position="22"/>
        <end position="49"/>
    </location>
</feature>
<comment type="caution">
    <text evidence="2">The sequence shown here is derived from an EMBL/GenBank/DDBJ whole genome shotgun (WGS) entry which is preliminary data.</text>
</comment>
<proteinExistence type="predicted"/>
<sequence>MANEGSPDSEFKFDFALQSVAESWQQEERDGGLDAEEDTEQQTSEQSDSFFALKRTGDEYFTIQDPVQTKQEWIQNRRAIKADIKRAVKMFVRNKAKN</sequence>
<organism evidence="2 3">
    <name type="scientific">Calicophoron daubneyi</name>
    <name type="common">Rumen fluke</name>
    <name type="synonym">Paramphistomum daubneyi</name>
    <dbReference type="NCBI Taxonomy" id="300641"/>
    <lineage>
        <taxon>Eukaryota</taxon>
        <taxon>Metazoa</taxon>
        <taxon>Spiralia</taxon>
        <taxon>Lophotrochozoa</taxon>
        <taxon>Platyhelminthes</taxon>
        <taxon>Trematoda</taxon>
        <taxon>Digenea</taxon>
        <taxon>Plagiorchiida</taxon>
        <taxon>Pronocephalata</taxon>
        <taxon>Paramphistomoidea</taxon>
        <taxon>Paramphistomidae</taxon>
        <taxon>Calicophoron</taxon>
    </lineage>
</organism>
<protein>
    <submittedName>
        <fullName evidence="2">Uncharacterized protein</fullName>
    </submittedName>
</protein>
<evidence type="ECO:0000256" key="1">
    <source>
        <dbReference type="SAM" id="MobiDB-lite"/>
    </source>
</evidence>